<evidence type="ECO:0000313" key="2">
    <source>
        <dbReference type="EMBL" id="OCL07928.1"/>
    </source>
</evidence>
<organism evidence="2 3">
    <name type="scientific">Glonium stellatum</name>
    <dbReference type="NCBI Taxonomy" id="574774"/>
    <lineage>
        <taxon>Eukaryota</taxon>
        <taxon>Fungi</taxon>
        <taxon>Dikarya</taxon>
        <taxon>Ascomycota</taxon>
        <taxon>Pezizomycotina</taxon>
        <taxon>Dothideomycetes</taxon>
        <taxon>Pleosporomycetidae</taxon>
        <taxon>Gloniales</taxon>
        <taxon>Gloniaceae</taxon>
        <taxon>Glonium</taxon>
    </lineage>
</organism>
<dbReference type="InterPro" id="IPR053203">
    <property type="entry name" value="Cisplatin_resist-associated"/>
</dbReference>
<protein>
    <submittedName>
        <fullName evidence="2">Uncharacterized protein</fullName>
    </submittedName>
</protein>
<sequence length="135" mass="14491">MPQEPVVSTGRGGSGNIGHDPNVYVDGGIVREGFQGESNDGQYSTGRGGAGNLESPRLGPSRGRRGSQDIIPETALREGQENYHTGRGGEGNIHKEKYGGHSKSPNRETLSDKVKHIFHKDKKHEDSSLVNGSKD</sequence>
<dbReference type="PANTHER" id="PTHR34693">
    <property type="entry name" value="PROTEIN PAR32"/>
    <property type="match status" value="1"/>
</dbReference>
<evidence type="ECO:0000313" key="3">
    <source>
        <dbReference type="Proteomes" id="UP000250140"/>
    </source>
</evidence>
<feature type="compositionally biased region" description="Polar residues" evidence="1">
    <location>
        <begin position="36"/>
        <end position="45"/>
    </location>
</feature>
<feature type="region of interest" description="Disordered" evidence="1">
    <location>
        <begin position="1"/>
        <end position="135"/>
    </location>
</feature>
<proteinExistence type="predicted"/>
<keyword evidence="3" id="KW-1185">Reference proteome</keyword>
<dbReference type="OrthoDB" id="2537432at2759"/>
<dbReference type="Proteomes" id="UP000250140">
    <property type="component" value="Unassembled WGS sequence"/>
</dbReference>
<gene>
    <name evidence="2" type="ORF">AOQ84DRAFT_389190</name>
</gene>
<dbReference type="PANTHER" id="PTHR34693:SF3">
    <property type="match status" value="1"/>
</dbReference>
<accession>A0A8E2F0B5</accession>
<dbReference type="AlphaFoldDB" id="A0A8E2F0B5"/>
<name>A0A8E2F0B5_9PEZI</name>
<evidence type="ECO:0000256" key="1">
    <source>
        <dbReference type="SAM" id="MobiDB-lite"/>
    </source>
</evidence>
<dbReference type="InterPro" id="IPR022024">
    <property type="entry name" value="DUF3602"/>
</dbReference>
<reference evidence="2 3" key="1">
    <citation type="journal article" date="2016" name="Nat. Commun.">
        <title>Ectomycorrhizal ecology is imprinted in the genome of the dominant symbiotic fungus Cenococcum geophilum.</title>
        <authorList>
            <consortium name="DOE Joint Genome Institute"/>
            <person name="Peter M."/>
            <person name="Kohler A."/>
            <person name="Ohm R.A."/>
            <person name="Kuo A."/>
            <person name="Krutzmann J."/>
            <person name="Morin E."/>
            <person name="Arend M."/>
            <person name="Barry K.W."/>
            <person name="Binder M."/>
            <person name="Choi C."/>
            <person name="Clum A."/>
            <person name="Copeland A."/>
            <person name="Grisel N."/>
            <person name="Haridas S."/>
            <person name="Kipfer T."/>
            <person name="LaButti K."/>
            <person name="Lindquist E."/>
            <person name="Lipzen A."/>
            <person name="Maire R."/>
            <person name="Meier B."/>
            <person name="Mihaltcheva S."/>
            <person name="Molinier V."/>
            <person name="Murat C."/>
            <person name="Poggeler S."/>
            <person name="Quandt C.A."/>
            <person name="Sperisen C."/>
            <person name="Tritt A."/>
            <person name="Tisserant E."/>
            <person name="Crous P.W."/>
            <person name="Henrissat B."/>
            <person name="Nehls U."/>
            <person name="Egli S."/>
            <person name="Spatafora J.W."/>
            <person name="Grigoriev I.V."/>
            <person name="Martin F.M."/>
        </authorList>
    </citation>
    <scope>NUCLEOTIDE SEQUENCE [LARGE SCALE GENOMIC DNA]</scope>
    <source>
        <strain evidence="2 3">CBS 207.34</strain>
    </source>
</reference>
<dbReference type="EMBL" id="KV749755">
    <property type="protein sequence ID" value="OCL07928.1"/>
    <property type="molecule type" value="Genomic_DNA"/>
</dbReference>
<feature type="compositionally biased region" description="Basic and acidic residues" evidence="1">
    <location>
        <begin position="92"/>
        <end position="115"/>
    </location>
</feature>
<dbReference type="Pfam" id="PF12223">
    <property type="entry name" value="DUF3602"/>
    <property type="match status" value="1"/>
</dbReference>
<feature type="compositionally biased region" description="Basic and acidic residues" evidence="1">
    <location>
        <begin position="123"/>
        <end position="135"/>
    </location>
</feature>